<gene>
    <name evidence="3" type="ORF">K8V82_05695</name>
</gene>
<comment type="caution">
    <text evidence="3">The sequence shown here is derived from an EMBL/GenBank/DDBJ whole genome shotgun (WGS) entry which is preliminary data.</text>
</comment>
<sequence>MGEVKEKELFVNPYVIQMDKFAGSLKHLSETFLGLEKSRRTLTGEEIDEMFAAVSEKVCGGCERKSLCLGEGRDRTRQMVYEIMAAAEEYGAELNVELKRKLQKKCILAPRFLRETLEVFQAEKQKIVWSRKMVMNREGCAASMNAFADLVQHAARELDAGICMDEHLQKKVKNQLKRRGLKLLSSVFFMTKQGRYEVHLTVRAPKGQCVASKEAAEALSACLGRKMLLVKGECPVVTENYGTLVFMEGPGFQTIQGVAKIGKGCQKISGDTFAMTQLPGGKEGVVLSDGMGSGEHAFQESAMVVEMLEELLEAGFPPQTAVQMMNTALVAGREELCFSTVDMCIFDLYQGSCELMKAGASTTFIRSSAGVEKISSATLPVGVLQELEIQRTSRQLGDGDFVIMVTDGVLDALPVGNQEAMLSALIGGSSINNPGELAHYLLEQVLEMSGEVPADDMTVLAVGIWKV</sequence>
<accession>A0A921LDS5</accession>
<reference evidence="3" key="2">
    <citation type="submission" date="2021-09" db="EMBL/GenBank/DDBJ databases">
        <authorList>
            <person name="Gilroy R."/>
        </authorList>
    </citation>
    <scope>NUCLEOTIDE SEQUENCE</scope>
    <source>
        <strain evidence="3">ChiSjej5B23-16112</strain>
    </source>
</reference>
<dbReference type="PANTHER" id="PTHR43156:SF2">
    <property type="entry name" value="STAGE II SPORULATION PROTEIN E"/>
    <property type="match status" value="1"/>
</dbReference>
<dbReference type="EMBL" id="DYVY01000092">
    <property type="protein sequence ID" value="HJF94270.1"/>
    <property type="molecule type" value="Genomic_DNA"/>
</dbReference>
<evidence type="ECO:0000259" key="2">
    <source>
        <dbReference type="SMART" id="SM00331"/>
    </source>
</evidence>
<dbReference type="GO" id="GO:0016791">
    <property type="term" value="F:phosphatase activity"/>
    <property type="evidence" value="ECO:0007669"/>
    <property type="project" value="TreeGrafter"/>
</dbReference>
<evidence type="ECO:0000313" key="4">
    <source>
        <dbReference type="Proteomes" id="UP000769156"/>
    </source>
</evidence>
<dbReference type="Gene3D" id="3.60.40.10">
    <property type="entry name" value="PPM-type phosphatase domain"/>
    <property type="match status" value="1"/>
</dbReference>
<dbReference type="AlphaFoldDB" id="A0A921LDS5"/>
<evidence type="ECO:0000313" key="3">
    <source>
        <dbReference type="EMBL" id="HJF94270.1"/>
    </source>
</evidence>
<dbReference type="Pfam" id="PF19732">
    <property type="entry name" value="SpoIIE_N"/>
    <property type="match status" value="1"/>
</dbReference>
<dbReference type="InterPro" id="IPR001932">
    <property type="entry name" value="PPM-type_phosphatase-like_dom"/>
</dbReference>
<dbReference type="PANTHER" id="PTHR43156">
    <property type="entry name" value="STAGE II SPORULATION PROTEIN E-RELATED"/>
    <property type="match status" value="1"/>
</dbReference>
<keyword evidence="1" id="KW-0378">Hydrolase</keyword>
<name>A0A921LDS5_9FIRM</name>
<feature type="domain" description="PPM-type phosphatase" evidence="2">
    <location>
        <begin position="253"/>
        <end position="464"/>
    </location>
</feature>
<dbReference type="SMART" id="SM00331">
    <property type="entry name" value="PP2C_SIG"/>
    <property type="match status" value="1"/>
</dbReference>
<dbReference type="RefSeq" id="WP_076780195.1">
    <property type="nucleotide sequence ID" value="NZ_CALKQL010000022.1"/>
</dbReference>
<dbReference type="Pfam" id="PF07228">
    <property type="entry name" value="SpoIIE"/>
    <property type="match status" value="1"/>
</dbReference>
<dbReference type="SUPFAM" id="SSF81606">
    <property type="entry name" value="PP2C-like"/>
    <property type="match status" value="1"/>
</dbReference>
<reference evidence="3" key="1">
    <citation type="journal article" date="2021" name="PeerJ">
        <title>Extensive microbial diversity within the chicken gut microbiome revealed by metagenomics and culture.</title>
        <authorList>
            <person name="Gilroy R."/>
            <person name="Ravi A."/>
            <person name="Getino M."/>
            <person name="Pursley I."/>
            <person name="Horton D.L."/>
            <person name="Alikhan N.F."/>
            <person name="Baker D."/>
            <person name="Gharbi K."/>
            <person name="Hall N."/>
            <person name="Watson M."/>
            <person name="Adriaenssens E.M."/>
            <person name="Foster-Nyarko E."/>
            <person name="Jarju S."/>
            <person name="Secka A."/>
            <person name="Antonio M."/>
            <person name="Oren A."/>
            <person name="Chaudhuri R.R."/>
            <person name="La Ragione R."/>
            <person name="Hildebrand F."/>
            <person name="Pallen M.J."/>
        </authorList>
    </citation>
    <scope>NUCLEOTIDE SEQUENCE</scope>
    <source>
        <strain evidence="3">ChiSjej5B23-16112</strain>
    </source>
</reference>
<protein>
    <submittedName>
        <fullName evidence="3">SpoIIE family protein phosphatase</fullName>
    </submittedName>
</protein>
<dbReference type="Proteomes" id="UP000769156">
    <property type="component" value="Unassembled WGS sequence"/>
</dbReference>
<organism evidence="3 4">
    <name type="scientific">Lachnoclostridium phocaeense</name>
    <dbReference type="NCBI Taxonomy" id="1871021"/>
    <lineage>
        <taxon>Bacteria</taxon>
        <taxon>Bacillati</taxon>
        <taxon>Bacillota</taxon>
        <taxon>Clostridia</taxon>
        <taxon>Lachnospirales</taxon>
        <taxon>Lachnospiraceae</taxon>
    </lineage>
</organism>
<dbReference type="InterPro" id="IPR036457">
    <property type="entry name" value="PPM-type-like_dom_sf"/>
</dbReference>
<proteinExistence type="predicted"/>
<dbReference type="OrthoDB" id="9763774at2"/>
<dbReference type="InterPro" id="IPR052016">
    <property type="entry name" value="Bact_Sigma-Reg"/>
</dbReference>
<dbReference type="InterPro" id="IPR045768">
    <property type="entry name" value="SpoIIE_N"/>
</dbReference>
<evidence type="ECO:0000256" key="1">
    <source>
        <dbReference type="ARBA" id="ARBA00022801"/>
    </source>
</evidence>